<dbReference type="AlphaFoldDB" id="A0A9W7F9N9"/>
<evidence type="ECO:0000313" key="3">
    <source>
        <dbReference type="Proteomes" id="UP001165082"/>
    </source>
</evidence>
<keyword evidence="3" id="KW-1185">Reference proteome</keyword>
<evidence type="ECO:0000256" key="1">
    <source>
        <dbReference type="SAM" id="Phobius"/>
    </source>
</evidence>
<reference evidence="2" key="1">
    <citation type="submission" date="2022-07" db="EMBL/GenBank/DDBJ databases">
        <title>Genome analysis of Parmales, a sister group of diatoms, reveals the evolutionary specialization of diatoms from phago-mixotrophs to photoautotrophs.</title>
        <authorList>
            <person name="Ban H."/>
            <person name="Sato S."/>
            <person name="Yoshikawa S."/>
            <person name="Kazumasa Y."/>
            <person name="Nakamura Y."/>
            <person name="Ichinomiya M."/>
            <person name="Saitoh K."/>
            <person name="Sato N."/>
            <person name="Blanc-Mathieu R."/>
            <person name="Endo H."/>
            <person name="Kuwata A."/>
            <person name="Ogata H."/>
        </authorList>
    </citation>
    <scope>NUCLEOTIDE SEQUENCE</scope>
</reference>
<accession>A0A9W7F9N9</accession>
<keyword evidence="1" id="KW-0812">Transmembrane</keyword>
<dbReference type="OrthoDB" id="122245at2759"/>
<proteinExistence type="predicted"/>
<gene>
    <name evidence="2" type="ORF">TrRE_jg12407</name>
</gene>
<comment type="caution">
    <text evidence="2">The sequence shown here is derived from an EMBL/GenBank/DDBJ whole genome shotgun (WGS) entry which is preliminary data.</text>
</comment>
<keyword evidence="1" id="KW-1133">Transmembrane helix</keyword>
<name>A0A9W7F9N9_9STRA</name>
<feature type="transmembrane region" description="Helical" evidence="1">
    <location>
        <begin position="12"/>
        <end position="39"/>
    </location>
</feature>
<evidence type="ECO:0000313" key="2">
    <source>
        <dbReference type="EMBL" id="GMI05854.1"/>
    </source>
</evidence>
<dbReference type="EMBL" id="BRXZ01000131">
    <property type="protein sequence ID" value="GMI05854.1"/>
    <property type="molecule type" value="Genomic_DNA"/>
</dbReference>
<feature type="transmembrane region" description="Helical" evidence="1">
    <location>
        <begin position="60"/>
        <end position="80"/>
    </location>
</feature>
<protein>
    <submittedName>
        <fullName evidence="2">Uncharacterized protein</fullName>
    </submittedName>
</protein>
<keyword evidence="1" id="KW-0472">Membrane</keyword>
<organism evidence="2 3">
    <name type="scientific">Triparma retinervis</name>
    <dbReference type="NCBI Taxonomy" id="2557542"/>
    <lineage>
        <taxon>Eukaryota</taxon>
        <taxon>Sar</taxon>
        <taxon>Stramenopiles</taxon>
        <taxon>Ochrophyta</taxon>
        <taxon>Bolidophyceae</taxon>
        <taxon>Parmales</taxon>
        <taxon>Triparmaceae</taxon>
        <taxon>Triparma</taxon>
    </lineage>
</organism>
<dbReference type="Proteomes" id="UP001165082">
    <property type="component" value="Unassembled WGS sequence"/>
</dbReference>
<sequence length="270" mass="30982">MWLLCAAYFLPLHIAFLPFSLLLMFGVPTLFMKLPVYAIKRMNKYFDIKESTQTSLMEMKVMAAATVVTFVAAVQFTAFYKGVETWSEIISNMVTQLFDELTFTFSFNWGFALTWPSGLSLPNQLPLIISSALLSIQYAEKAFKWAYRKQKWEAWGEKKIADDSFNNKMKILLEALFLFPARATASARRRFNEWRKGRLHSRQVKKKRAMESGHIDTAFVEDFISNNPDIKELDLSGCYNLERLPANWSSLKKLQDGGGYTCARIKGIGD</sequence>